<proteinExistence type="predicted"/>
<dbReference type="EMBL" id="FMJE01000004">
    <property type="protein sequence ID" value="SCM81531.1"/>
    <property type="molecule type" value="Genomic_DNA"/>
</dbReference>
<protein>
    <submittedName>
        <fullName evidence="1">Adenosylcobinamide amidohydrolase CbiZ</fullName>
        <ecNumber evidence="1">3.5.1.-</ecNumber>
    </submittedName>
</protein>
<dbReference type="GO" id="GO:0016787">
    <property type="term" value="F:hydrolase activity"/>
    <property type="evidence" value="ECO:0007669"/>
    <property type="project" value="UniProtKB-KW"/>
</dbReference>
<reference evidence="1" key="1">
    <citation type="submission" date="2016-08" db="EMBL/GenBank/DDBJ databases">
        <authorList>
            <person name="Seilhamer J.J."/>
        </authorList>
    </citation>
    <scope>NUCLEOTIDE SEQUENCE</scope>
    <source>
        <strain evidence="1">86</strain>
    </source>
</reference>
<dbReference type="InterPro" id="IPR052209">
    <property type="entry name" value="CbiZ"/>
</dbReference>
<dbReference type="PANTHER" id="PTHR35336">
    <property type="entry name" value="ADENOSYLCOBINAMIDE AMIDOHYDROLASE"/>
    <property type="match status" value="1"/>
</dbReference>
<dbReference type="InterPro" id="IPR002808">
    <property type="entry name" value="AdoCbi_amidolase"/>
</dbReference>
<accession>A0A212LVJ3</accession>
<gene>
    <name evidence="1" type="ORF">KL86SPO_40015</name>
</gene>
<dbReference type="EC" id="3.5.1.-" evidence="1"/>
<dbReference type="Pfam" id="PF01955">
    <property type="entry name" value="CbiZ"/>
    <property type="match status" value="1"/>
</dbReference>
<sequence length="408" mass="44780">MRSFIEERWNTLYWQAKSETMKKLSLRLVLLLSVIFYYSTAQCMANARSDLYILSTGDTVYRQDTSVIVAFNSPKAVLSTSKFNGGYQDNLSAVFNHDMKQAVGVTADNYLDYLKHVAKNLQLNPKRVTGMGTAASMENTVINSASYQTLTVTAIATGGVEGNGGRAGDQADYFLTGKKRALYKPGTINIILVIDADIPPAIMARALVTCTEAKTAALQELMAGSKFSSGLATGSGTDQTMIIANPRSSLYLEDAGKHSKLGELIGRTVKQTVKEALLKQTGLSPQKQHSVLRRMNRYGVIEETLYQQYVQDIGVIDKERFLTSLRQLDKESPLVTGASLYVHLLDQFQWELVSGDELTQAGNELLALTAGKYHVSPPVMHSAEVTPAIYAWSSLVVKILADRLQVES</sequence>
<dbReference type="PANTHER" id="PTHR35336:SF5">
    <property type="entry name" value="ADENOSYLCOBINAMIDE AMIDOHYDROLASE"/>
    <property type="match status" value="1"/>
</dbReference>
<organism evidence="1">
    <name type="scientific">uncultured Sporomusa sp</name>
    <dbReference type="NCBI Taxonomy" id="307249"/>
    <lineage>
        <taxon>Bacteria</taxon>
        <taxon>Bacillati</taxon>
        <taxon>Bacillota</taxon>
        <taxon>Negativicutes</taxon>
        <taxon>Selenomonadales</taxon>
        <taxon>Sporomusaceae</taxon>
        <taxon>Sporomusa</taxon>
        <taxon>environmental samples</taxon>
    </lineage>
</organism>
<keyword evidence="1" id="KW-0378">Hydrolase</keyword>
<dbReference type="AlphaFoldDB" id="A0A212LVJ3"/>
<evidence type="ECO:0000313" key="1">
    <source>
        <dbReference type="EMBL" id="SCM81531.1"/>
    </source>
</evidence>
<name>A0A212LVJ3_9FIRM</name>